<keyword evidence="1" id="KW-0560">Oxidoreductase</keyword>
<name>A0A9N8HP82_9STRA</name>
<protein>
    <submittedName>
        <fullName evidence="3">5-keto-D-gluconate 5-reductase</fullName>
    </submittedName>
</protein>
<evidence type="ECO:0000313" key="4">
    <source>
        <dbReference type="Proteomes" id="UP001153069"/>
    </source>
</evidence>
<dbReference type="Gene3D" id="3.40.50.720">
    <property type="entry name" value="NAD(P)-binding Rossmann-like Domain"/>
    <property type="match status" value="1"/>
</dbReference>
<evidence type="ECO:0000313" key="3">
    <source>
        <dbReference type="EMBL" id="CAB9519972.1"/>
    </source>
</evidence>
<dbReference type="PRINTS" id="PR00080">
    <property type="entry name" value="SDRFAMILY"/>
</dbReference>
<evidence type="ECO:0000256" key="2">
    <source>
        <dbReference type="SAM" id="SignalP"/>
    </source>
</evidence>
<reference evidence="3" key="1">
    <citation type="submission" date="2020-06" db="EMBL/GenBank/DDBJ databases">
        <authorList>
            <consortium name="Plant Systems Biology data submission"/>
        </authorList>
    </citation>
    <scope>NUCLEOTIDE SEQUENCE</scope>
    <source>
        <strain evidence="3">D6</strain>
    </source>
</reference>
<proteinExistence type="predicted"/>
<dbReference type="SUPFAM" id="SSF51735">
    <property type="entry name" value="NAD(P)-binding Rossmann-fold domains"/>
    <property type="match status" value="1"/>
</dbReference>
<dbReference type="EMBL" id="CAICTM010001060">
    <property type="protein sequence ID" value="CAB9519972.1"/>
    <property type="molecule type" value="Genomic_DNA"/>
</dbReference>
<dbReference type="PANTHER" id="PTHR42898:SF6">
    <property type="entry name" value="NADP-DEPENDENT MANNITOL DEHYDROGENASE"/>
    <property type="match status" value="1"/>
</dbReference>
<accession>A0A9N8HP82</accession>
<keyword evidence="2" id="KW-0732">Signal</keyword>
<dbReference type="PRINTS" id="PR00081">
    <property type="entry name" value="GDHRDH"/>
</dbReference>
<sequence length="302" mass="32665">MQNIIWLLATILLVLLPHTPLASSLSDAWKLPPATTVVITGGTKGIGKACVEELAGTLGANVFTCCRNQQDLDQCLATWGDQGWNVQGVTADLATTEGRTAFCQKIEEWLQGRRLDVLVNNVGTNIRKASVDYTPEDVEFVWQTNFFSFFALTTACHKFLTRPQSQSTALPAATGTTSSVINIGSVAGVTCMKSGTPYSSTKAAMNQLTGNWACEWGLDGIRVNCVAPWYINTELAQQVLKDEAYKASVLERTPMGRVGEPREVAGLVAFLALPIAGYITGQVISVDGGFTRNGYYDSFYSK</sequence>
<dbReference type="PANTHER" id="PTHR42898">
    <property type="entry name" value="TROPINONE REDUCTASE"/>
    <property type="match status" value="1"/>
</dbReference>
<dbReference type="InterPro" id="IPR036291">
    <property type="entry name" value="NAD(P)-bd_dom_sf"/>
</dbReference>
<dbReference type="Pfam" id="PF13561">
    <property type="entry name" value="adh_short_C2"/>
    <property type="match status" value="1"/>
</dbReference>
<feature type="signal peptide" evidence="2">
    <location>
        <begin position="1"/>
        <end position="24"/>
    </location>
</feature>
<feature type="chain" id="PRO_5040162967" evidence="2">
    <location>
        <begin position="25"/>
        <end position="302"/>
    </location>
</feature>
<comment type="caution">
    <text evidence="3">The sequence shown here is derived from an EMBL/GenBank/DDBJ whole genome shotgun (WGS) entry which is preliminary data.</text>
</comment>
<evidence type="ECO:0000256" key="1">
    <source>
        <dbReference type="ARBA" id="ARBA00023002"/>
    </source>
</evidence>
<keyword evidence="4" id="KW-1185">Reference proteome</keyword>
<dbReference type="PROSITE" id="PS00061">
    <property type="entry name" value="ADH_SHORT"/>
    <property type="match status" value="1"/>
</dbReference>
<dbReference type="Proteomes" id="UP001153069">
    <property type="component" value="Unassembled WGS sequence"/>
</dbReference>
<dbReference type="FunFam" id="3.40.50.720:FF:000084">
    <property type="entry name" value="Short-chain dehydrogenase reductase"/>
    <property type="match status" value="1"/>
</dbReference>
<dbReference type="InterPro" id="IPR020904">
    <property type="entry name" value="Sc_DH/Rdtase_CS"/>
</dbReference>
<dbReference type="OrthoDB" id="77405at2759"/>
<dbReference type="InterPro" id="IPR002347">
    <property type="entry name" value="SDR_fam"/>
</dbReference>
<dbReference type="InterPro" id="IPR045000">
    <property type="entry name" value="TR"/>
</dbReference>
<dbReference type="AlphaFoldDB" id="A0A9N8HP82"/>
<gene>
    <name evidence="3" type="ORF">SEMRO_1062_G236940.1</name>
</gene>
<dbReference type="GO" id="GO:0016491">
    <property type="term" value="F:oxidoreductase activity"/>
    <property type="evidence" value="ECO:0007669"/>
    <property type="project" value="UniProtKB-KW"/>
</dbReference>
<organism evidence="3 4">
    <name type="scientific">Seminavis robusta</name>
    <dbReference type="NCBI Taxonomy" id="568900"/>
    <lineage>
        <taxon>Eukaryota</taxon>
        <taxon>Sar</taxon>
        <taxon>Stramenopiles</taxon>
        <taxon>Ochrophyta</taxon>
        <taxon>Bacillariophyta</taxon>
        <taxon>Bacillariophyceae</taxon>
        <taxon>Bacillariophycidae</taxon>
        <taxon>Naviculales</taxon>
        <taxon>Naviculaceae</taxon>
        <taxon>Seminavis</taxon>
    </lineage>
</organism>